<evidence type="ECO:0000259" key="2">
    <source>
        <dbReference type="Pfam" id="PF01847"/>
    </source>
</evidence>
<sequence>MPQELAAEQRGRLLRSLNTREPSHVIFCNRSPRVVIPIWLDFEGQPQPYPVLEPGTGRRMYSYLGGDGRGEHSCQGGNGHRVHY</sequence>
<dbReference type="Gene3D" id="2.60.40.780">
    <property type="entry name" value="von Hippel-Lindau disease tumour suppressor, beta domain"/>
    <property type="match status" value="1"/>
</dbReference>
<comment type="similarity">
    <text evidence="1">Belongs to the VHL family.</text>
</comment>
<dbReference type="Proteomes" id="UP000297703">
    <property type="component" value="Unassembled WGS sequence"/>
</dbReference>
<evidence type="ECO:0000256" key="1">
    <source>
        <dbReference type="ARBA" id="ARBA00010057"/>
    </source>
</evidence>
<reference evidence="3 4" key="2">
    <citation type="submission" date="2019-04" db="EMBL/GenBank/DDBJ databases">
        <title>The genome sequence of big-headed turtle.</title>
        <authorList>
            <person name="Gong S."/>
        </authorList>
    </citation>
    <scope>NUCLEOTIDE SEQUENCE [LARGE SCALE GENOMIC DNA]</scope>
    <source>
        <strain evidence="3">DO16091913</strain>
        <tissue evidence="3">Muscle</tissue>
    </source>
</reference>
<accession>A0A4D9DFH8</accession>
<dbReference type="InterPro" id="IPR036208">
    <property type="entry name" value="VHL_sf"/>
</dbReference>
<comment type="caution">
    <text evidence="3">The sequence shown here is derived from an EMBL/GenBank/DDBJ whole genome shotgun (WGS) entry which is preliminary data.</text>
</comment>
<evidence type="ECO:0000313" key="4">
    <source>
        <dbReference type="Proteomes" id="UP000297703"/>
    </source>
</evidence>
<dbReference type="EMBL" id="QXTE01011931">
    <property type="protein sequence ID" value="TFJ95211.1"/>
    <property type="molecule type" value="Genomic_DNA"/>
</dbReference>
<dbReference type="Pfam" id="PF01847">
    <property type="entry name" value="VHL"/>
    <property type="match status" value="1"/>
</dbReference>
<name>A0A4D9DFH8_9SAUR</name>
<dbReference type="STRING" id="55544.A0A4D9DFH8"/>
<dbReference type="SUPFAM" id="SSF49468">
    <property type="entry name" value="VHL"/>
    <property type="match status" value="1"/>
</dbReference>
<dbReference type="InterPro" id="IPR024053">
    <property type="entry name" value="VHL_beta_dom"/>
</dbReference>
<dbReference type="FunFam" id="2.60.40.780:FF:000001">
    <property type="entry name" value="von Hippel-Lindau disease tumor suppressor"/>
    <property type="match status" value="1"/>
</dbReference>
<dbReference type="InterPro" id="IPR037140">
    <property type="entry name" value="VHL_beta_dom_sf"/>
</dbReference>
<dbReference type="AlphaFoldDB" id="A0A4D9DFH8"/>
<proteinExistence type="inferred from homology"/>
<protein>
    <submittedName>
        <fullName evidence="3">Heat-shock protein Hsp90</fullName>
    </submittedName>
</protein>
<dbReference type="OrthoDB" id="413400at2759"/>
<feature type="domain" description="von Hippel-Lindau disease tumour suppressor beta" evidence="2">
    <location>
        <begin position="14"/>
        <end position="65"/>
    </location>
</feature>
<evidence type="ECO:0000313" key="3">
    <source>
        <dbReference type="EMBL" id="TFJ95211.1"/>
    </source>
</evidence>
<keyword evidence="4" id="KW-1185">Reference proteome</keyword>
<organism evidence="3 4">
    <name type="scientific">Platysternon megacephalum</name>
    <name type="common">big-headed turtle</name>
    <dbReference type="NCBI Taxonomy" id="55544"/>
    <lineage>
        <taxon>Eukaryota</taxon>
        <taxon>Metazoa</taxon>
        <taxon>Chordata</taxon>
        <taxon>Craniata</taxon>
        <taxon>Vertebrata</taxon>
        <taxon>Euteleostomi</taxon>
        <taxon>Archelosauria</taxon>
        <taxon>Testudinata</taxon>
        <taxon>Testudines</taxon>
        <taxon>Cryptodira</taxon>
        <taxon>Durocryptodira</taxon>
        <taxon>Testudinoidea</taxon>
        <taxon>Platysternidae</taxon>
        <taxon>Platysternon</taxon>
    </lineage>
</organism>
<gene>
    <name evidence="3" type="ORF">DR999_PMT23320</name>
</gene>
<reference evidence="3 4" key="1">
    <citation type="submission" date="2019-04" db="EMBL/GenBank/DDBJ databases">
        <title>Draft genome of the big-headed turtle Platysternon megacephalum.</title>
        <authorList>
            <person name="Gong S."/>
        </authorList>
    </citation>
    <scope>NUCLEOTIDE SEQUENCE [LARGE SCALE GENOMIC DNA]</scope>
    <source>
        <strain evidence="3">DO16091913</strain>
        <tissue evidence="3">Muscle</tissue>
    </source>
</reference>